<keyword evidence="3" id="KW-1185">Reference proteome</keyword>
<dbReference type="GO" id="GO:0016787">
    <property type="term" value="F:hydrolase activity"/>
    <property type="evidence" value="ECO:0007669"/>
    <property type="project" value="UniProtKB-KW"/>
</dbReference>
<organism evidence="2 3">
    <name type="scientific">Streptomyces galilaeus</name>
    <dbReference type="NCBI Taxonomy" id="33899"/>
    <lineage>
        <taxon>Bacteria</taxon>
        <taxon>Bacillati</taxon>
        <taxon>Actinomycetota</taxon>
        <taxon>Actinomycetes</taxon>
        <taxon>Kitasatosporales</taxon>
        <taxon>Streptomycetaceae</taxon>
        <taxon>Streptomyces</taxon>
    </lineage>
</organism>
<sequence length="139" mass="15862">MAGETGGRPSFWQRVDTAAPCWVWRGKRHPGGYGTYHWARGKEQLAHRYAWEALVGPIPAGRALDHLCKNRLCVNPDHLEAVTVGENTRRGWRTNKSRCVNGHLLDDANTYVYGPGYRRCRTCNRLNKSKSREKELTRG</sequence>
<proteinExistence type="predicted"/>
<dbReference type="EMBL" id="JBJVNE010000032">
    <property type="protein sequence ID" value="MFM9652784.1"/>
    <property type="molecule type" value="Genomic_DNA"/>
</dbReference>
<feature type="domain" description="HNH nuclease" evidence="1">
    <location>
        <begin position="45"/>
        <end position="89"/>
    </location>
</feature>
<gene>
    <name evidence="2" type="ORF">ACKI1S_42625</name>
</gene>
<dbReference type="Proteomes" id="UP001631993">
    <property type="component" value="Unassembled WGS sequence"/>
</dbReference>
<dbReference type="Gene3D" id="3.90.75.10">
    <property type="entry name" value="Homing Intron 3 (I-ppo) Encoded Endonuclease, Chain A"/>
    <property type="match status" value="1"/>
</dbReference>
<accession>A0ABW9IYF6</accession>
<evidence type="ECO:0000313" key="2">
    <source>
        <dbReference type="EMBL" id="MFM9652784.1"/>
    </source>
</evidence>
<protein>
    <submittedName>
        <fullName evidence="2">HNH endonuclease signature motif containing protein</fullName>
        <ecNumber evidence="2">3.1.-.-</ecNumber>
    </submittedName>
</protein>
<dbReference type="RefSeq" id="WP_409097779.1">
    <property type="nucleotide sequence ID" value="NZ_JBJVNE010000032.1"/>
</dbReference>
<dbReference type="InterPro" id="IPR003615">
    <property type="entry name" value="HNH_nuc"/>
</dbReference>
<dbReference type="EC" id="3.1.-.-" evidence="2"/>
<evidence type="ECO:0000259" key="1">
    <source>
        <dbReference type="Pfam" id="PF13392"/>
    </source>
</evidence>
<evidence type="ECO:0000313" key="3">
    <source>
        <dbReference type="Proteomes" id="UP001631993"/>
    </source>
</evidence>
<dbReference type="InterPro" id="IPR044925">
    <property type="entry name" value="His-Me_finger_sf"/>
</dbReference>
<dbReference type="Pfam" id="PF13392">
    <property type="entry name" value="HNH_3"/>
    <property type="match status" value="1"/>
</dbReference>
<dbReference type="SUPFAM" id="SSF54060">
    <property type="entry name" value="His-Me finger endonucleases"/>
    <property type="match status" value="1"/>
</dbReference>
<reference evidence="2 3" key="1">
    <citation type="submission" date="2024-12" db="EMBL/GenBank/DDBJ databases">
        <title>Forecasting of Potato common scab and diversities of Pathogenic streptomyces spp. in china.</title>
        <authorList>
            <person name="Handique U."/>
            <person name="Wu J."/>
        </authorList>
    </citation>
    <scope>NUCLEOTIDE SEQUENCE [LARGE SCALE GENOMIC DNA]</scope>
    <source>
        <strain evidence="2 3">ZRIMU1585</strain>
    </source>
</reference>
<comment type="caution">
    <text evidence="2">The sequence shown here is derived from an EMBL/GenBank/DDBJ whole genome shotgun (WGS) entry which is preliminary data.</text>
</comment>
<dbReference type="GO" id="GO:0004519">
    <property type="term" value="F:endonuclease activity"/>
    <property type="evidence" value="ECO:0007669"/>
    <property type="project" value="UniProtKB-KW"/>
</dbReference>
<keyword evidence="2" id="KW-0255">Endonuclease</keyword>
<keyword evidence="2" id="KW-0540">Nuclease</keyword>
<keyword evidence="2" id="KW-0378">Hydrolase</keyword>
<name>A0ABW9IYF6_STRGJ</name>
<dbReference type="InterPro" id="IPR044930">
    <property type="entry name" value="Homing_endonuclease_His-Me"/>
</dbReference>